<dbReference type="InterPro" id="IPR003594">
    <property type="entry name" value="HATPase_dom"/>
</dbReference>
<keyword evidence="6" id="KW-0472">Membrane</keyword>
<feature type="transmembrane region" description="Helical" evidence="6">
    <location>
        <begin position="25"/>
        <end position="49"/>
    </location>
</feature>
<evidence type="ECO:0000256" key="2">
    <source>
        <dbReference type="ARBA" id="ARBA00012438"/>
    </source>
</evidence>
<organism evidence="8 9">
    <name type="scientific">Clostridium frigoris</name>
    <dbReference type="NCBI Taxonomy" id="205327"/>
    <lineage>
        <taxon>Bacteria</taxon>
        <taxon>Bacillati</taxon>
        <taxon>Bacillota</taxon>
        <taxon>Clostridia</taxon>
        <taxon>Eubacteriales</taxon>
        <taxon>Clostridiaceae</taxon>
        <taxon>Clostridium</taxon>
    </lineage>
</organism>
<dbReference type="InterPro" id="IPR003661">
    <property type="entry name" value="HisK_dim/P_dom"/>
</dbReference>
<accession>A0ABS6BWC5</accession>
<evidence type="ECO:0000313" key="8">
    <source>
        <dbReference type="EMBL" id="MBU3160754.1"/>
    </source>
</evidence>
<evidence type="ECO:0000256" key="5">
    <source>
        <dbReference type="ARBA" id="ARBA00023012"/>
    </source>
</evidence>
<evidence type="ECO:0000259" key="7">
    <source>
        <dbReference type="PROSITE" id="PS50109"/>
    </source>
</evidence>
<dbReference type="CDD" id="cd16922">
    <property type="entry name" value="HATPase_EvgS-ArcB-TorS-like"/>
    <property type="match status" value="1"/>
</dbReference>
<dbReference type="EMBL" id="JAHLDV010000035">
    <property type="protein sequence ID" value="MBU3160754.1"/>
    <property type="molecule type" value="Genomic_DNA"/>
</dbReference>
<keyword evidence="5" id="KW-0902">Two-component regulatory system</keyword>
<dbReference type="EC" id="2.7.13.3" evidence="2"/>
<keyword evidence="6" id="KW-0812">Transmembrane</keyword>
<sequence>MSEISRVIYNIERKVIMKKNISRQAVVLGCIFMVCLSLTIILFSSYSMYKVRKQSDFISEKIVPAKIFSMEILTSVINEQTSIRAYIISKDKRVLGTYYLESKKMSAYFESIDNLKNVGITSYTMSQLNNQMKLIQIHFEKQIMLINNGKLSESKLDLDEGTNLVNKFVITDKALVNEINLKISNSHKDVDITETIYQYLLLFLGVILISCNYIFISHIWSGMHAQIKKKDEINEDLQKLLSSQEQYIANISHEFKTPLNVILSATQLLDMYCDSESLDKKKNLLVKNIDAIKKNSYRLSKLINNIVDLSKIEAGFFKLNLSNNNIVEIVEDMVVSVTEFIESKGLYIIFDTDIEERIIACDPEKLDKIVLNLLTNAIKFSNKGDKIFVNIKDNDKFVEVSVEDTGIGIKKEHLDSIFNKFNQVDKSLSRNAEGTGVGLSLVKYIVELAGGSIDVESEFGKGSKFTVKLPSVKVFQENVQFDNELRNRKAAIQVEFSDVY</sequence>
<dbReference type="PANTHER" id="PTHR43711">
    <property type="entry name" value="TWO-COMPONENT HISTIDINE KINASE"/>
    <property type="match status" value="1"/>
</dbReference>
<evidence type="ECO:0000256" key="1">
    <source>
        <dbReference type="ARBA" id="ARBA00000085"/>
    </source>
</evidence>
<evidence type="ECO:0000313" key="9">
    <source>
        <dbReference type="Proteomes" id="UP000776252"/>
    </source>
</evidence>
<keyword evidence="3" id="KW-0808">Transferase</keyword>
<dbReference type="InterPro" id="IPR050736">
    <property type="entry name" value="Sensor_HK_Regulatory"/>
</dbReference>
<protein>
    <recommendedName>
        <fullName evidence="2">histidine kinase</fullName>
        <ecNumber evidence="2">2.7.13.3</ecNumber>
    </recommendedName>
</protein>
<evidence type="ECO:0000256" key="3">
    <source>
        <dbReference type="ARBA" id="ARBA00022679"/>
    </source>
</evidence>
<dbReference type="PANTHER" id="PTHR43711:SF26">
    <property type="entry name" value="SENSOR HISTIDINE KINASE RCSC"/>
    <property type="match status" value="1"/>
</dbReference>
<dbReference type="InterPro" id="IPR005467">
    <property type="entry name" value="His_kinase_dom"/>
</dbReference>
<feature type="transmembrane region" description="Helical" evidence="6">
    <location>
        <begin position="196"/>
        <end position="220"/>
    </location>
</feature>
<reference evidence="8 9" key="1">
    <citation type="submission" date="2021-06" db="EMBL/GenBank/DDBJ databases">
        <title>Clostridia strains as spoilage organisms.</title>
        <authorList>
            <person name="Wambui J."/>
            <person name="Stephan R."/>
            <person name="Stevens M.J.A."/>
        </authorList>
    </citation>
    <scope>NUCLEOTIDE SEQUENCE [LARGE SCALE GENOMIC DNA]</scope>
    <source>
        <strain evidence="8 9">DSM 14204</strain>
    </source>
</reference>
<dbReference type="CDD" id="cd00082">
    <property type="entry name" value="HisKA"/>
    <property type="match status" value="1"/>
</dbReference>
<keyword evidence="4" id="KW-0418">Kinase</keyword>
<dbReference type="Pfam" id="PF02518">
    <property type="entry name" value="HATPase_c"/>
    <property type="match status" value="1"/>
</dbReference>
<dbReference type="Pfam" id="PF00512">
    <property type="entry name" value="HisKA"/>
    <property type="match status" value="1"/>
</dbReference>
<dbReference type="PROSITE" id="PS50109">
    <property type="entry name" value="HIS_KIN"/>
    <property type="match status" value="1"/>
</dbReference>
<evidence type="ECO:0000256" key="4">
    <source>
        <dbReference type="ARBA" id="ARBA00022777"/>
    </source>
</evidence>
<comment type="catalytic activity">
    <reaction evidence="1">
        <text>ATP + protein L-histidine = ADP + protein N-phospho-L-histidine.</text>
        <dbReference type="EC" id="2.7.13.3"/>
    </reaction>
</comment>
<keyword evidence="9" id="KW-1185">Reference proteome</keyword>
<proteinExistence type="predicted"/>
<gene>
    <name evidence="8" type="ORF">KPL37_13480</name>
</gene>
<dbReference type="SMART" id="SM00388">
    <property type="entry name" value="HisKA"/>
    <property type="match status" value="1"/>
</dbReference>
<comment type="caution">
    <text evidence="8">The sequence shown here is derived from an EMBL/GenBank/DDBJ whole genome shotgun (WGS) entry which is preliminary data.</text>
</comment>
<name>A0ABS6BWC5_9CLOT</name>
<evidence type="ECO:0000256" key="6">
    <source>
        <dbReference type="SAM" id="Phobius"/>
    </source>
</evidence>
<feature type="domain" description="Histidine kinase" evidence="7">
    <location>
        <begin position="250"/>
        <end position="473"/>
    </location>
</feature>
<dbReference type="Proteomes" id="UP000776252">
    <property type="component" value="Unassembled WGS sequence"/>
</dbReference>
<keyword evidence="6" id="KW-1133">Transmembrane helix</keyword>
<dbReference type="SMART" id="SM00387">
    <property type="entry name" value="HATPase_c"/>
    <property type="match status" value="1"/>
</dbReference>